<keyword evidence="1" id="KW-0812">Transmembrane</keyword>
<gene>
    <name evidence="2" type="ORF">S06H3_64738</name>
</gene>
<dbReference type="AlphaFoldDB" id="X1RGG8"/>
<protein>
    <submittedName>
        <fullName evidence="2">Uncharacterized protein</fullName>
    </submittedName>
</protein>
<sequence>MEFIQPLSIIGLVFICIGLVRMMNGRLKGKVSRNECHTAQEAIKDKIDTLDTNMNRRFDDLKDFIKNGGK</sequence>
<keyword evidence="1" id="KW-1133">Transmembrane helix</keyword>
<keyword evidence="1" id="KW-0472">Membrane</keyword>
<accession>X1RGG8</accession>
<evidence type="ECO:0000256" key="1">
    <source>
        <dbReference type="SAM" id="Phobius"/>
    </source>
</evidence>
<feature type="transmembrane region" description="Helical" evidence="1">
    <location>
        <begin position="6"/>
        <end position="23"/>
    </location>
</feature>
<reference evidence="2" key="1">
    <citation type="journal article" date="2014" name="Front. Microbiol.">
        <title>High frequency of phylogenetically diverse reductive dehalogenase-homologous genes in deep subseafloor sedimentary metagenomes.</title>
        <authorList>
            <person name="Kawai M."/>
            <person name="Futagami T."/>
            <person name="Toyoda A."/>
            <person name="Takaki Y."/>
            <person name="Nishi S."/>
            <person name="Hori S."/>
            <person name="Arai W."/>
            <person name="Tsubouchi T."/>
            <person name="Morono Y."/>
            <person name="Uchiyama I."/>
            <person name="Ito T."/>
            <person name="Fujiyama A."/>
            <person name="Inagaki F."/>
            <person name="Takami H."/>
        </authorList>
    </citation>
    <scope>NUCLEOTIDE SEQUENCE</scope>
    <source>
        <strain evidence="2">Expedition CK06-06</strain>
    </source>
</reference>
<evidence type="ECO:0000313" key="2">
    <source>
        <dbReference type="EMBL" id="GAI62245.1"/>
    </source>
</evidence>
<proteinExistence type="predicted"/>
<organism evidence="2">
    <name type="scientific">marine sediment metagenome</name>
    <dbReference type="NCBI Taxonomy" id="412755"/>
    <lineage>
        <taxon>unclassified sequences</taxon>
        <taxon>metagenomes</taxon>
        <taxon>ecological metagenomes</taxon>
    </lineage>
</organism>
<comment type="caution">
    <text evidence="2">The sequence shown here is derived from an EMBL/GenBank/DDBJ whole genome shotgun (WGS) entry which is preliminary data.</text>
</comment>
<dbReference type="EMBL" id="BARV01043337">
    <property type="protein sequence ID" value="GAI62245.1"/>
    <property type="molecule type" value="Genomic_DNA"/>
</dbReference>
<name>X1RGG8_9ZZZZ</name>